<feature type="region of interest" description="Disordered" evidence="1">
    <location>
        <begin position="306"/>
        <end position="325"/>
    </location>
</feature>
<evidence type="ECO:0000256" key="1">
    <source>
        <dbReference type="SAM" id="MobiDB-lite"/>
    </source>
</evidence>
<evidence type="ECO:0000313" key="4">
    <source>
        <dbReference type="RefSeq" id="XP_035826609.1"/>
    </source>
</evidence>
<feature type="transmembrane region" description="Helical" evidence="2">
    <location>
        <begin position="194"/>
        <end position="215"/>
    </location>
</feature>
<dbReference type="InterPro" id="IPR050327">
    <property type="entry name" value="Proton-linked_MCT"/>
</dbReference>
<sequence>MTSEGENDGGDDRPADLDHVTTTELGHVTSQTNGAAPHHDVKSAELDDMMTEAECVTPETAVVTSEADCETPETAVVTSDARSGWVIVAISFFLHMLTVGTLFSLGVLYVSWLQEFGESKGLTSWVVSLGMLLLSSTGVGFGFIYLPAVTMVAEYFSKRRAVAYGIATAGVGIGGFVLSPFINWLEFEYGWRGTVLIMGGILLNFSVCGMLIRLIPPPKIAKAISIDVIINENEMSEEERQALVGDDAVEKQSDTSCVKYSDTVKTADYQDGGDGGDKESSSIKDLTASREHCPVIIKVVDTTCGAENSPEYSSPSPYPEKRQQGHNNALLSRLLKSFPEHRDGAPLGGSMRHIPAKSSMSQDTARQFSSQAELGKTPNHANKPRLGVPRSASSGIPKIFRDADWLLAGSVHSLYLIGKDEKRRADLEEERTRLIPAEESHPLVEGGDDPEAADNKLACSKGSLKMSQDSLKIGWRGRFMIILRGWIKFFSLLRDPTFQFLALSNGLTSLSFFMPVLYMVDRAVYHGIDKTSAAMLLSINGVGNVFGRFIIAALADVPWIDCVVLDAVNLSLCGTGTCLSAFCGSSYALHAVYAAFFGFTMGGYVSLAPVVTVELMGVARVGQAYGILLIFIGLAGGLGPPLAGEPMMSGVCA</sequence>
<name>A0ABM1VW17_APLCA</name>
<organism evidence="3 4">
    <name type="scientific">Aplysia californica</name>
    <name type="common">California sea hare</name>
    <dbReference type="NCBI Taxonomy" id="6500"/>
    <lineage>
        <taxon>Eukaryota</taxon>
        <taxon>Metazoa</taxon>
        <taxon>Spiralia</taxon>
        <taxon>Lophotrochozoa</taxon>
        <taxon>Mollusca</taxon>
        <taxon>Gastropoda</taxon>
        <taxon>Heterobranchia</taxon>
        <taxon>Euthyneura</taxon>
        <taxon>Tectipleura</taxon>
        <taxon>Aplysiida</taxon>
        <taxon>Aplysioidea</taxon>
        <taxon>Aplysiidae</taxon>
        <taxon>Aplysia</taxon>
    </lineage>
</organism>
<feature type="transmembrane region" description="Helical" evidence="2">
    <location>
        <begin position="124"/>
        <end position="149"/>
    </location>
</feature>
<feature type="transmembrane region" description="Helical" evidence="2">
    <location>
        <begin position="532"/>
        <end position="555"/>
    </location>
</feature>
<evidence type="ECO:0000256" key="2">
    <source>
        <dbReference type="SAM" id="Phobius"/>
    </source>
</evidence>
<evidence type="ECO:0000313" key="3">
    <source>
        <dbReference type="Proteomes" id="UP000694888"/>
    </source>
</evidence>
<dbReference type="Pfam" id="PF07690">
    <property type="entry name" value="MFS_1"/>
    <property type="match status" value="2"/>
</dbReference>
<dbReference type="InterPro" id="IPR011701">
    <property type="entry name" value="MFS"/>
</dbReference>
<gene>
    <name evidence="4" type="primary">LOC101861824</name>
</gene>
<proteinExistence type="predicted"/>
<keyword evidence="2" id="KW-1133">Transmembrane helix</keyword>
<dbReference type="InterPro" id="IPR036259">
    <property type="entry name" value="MFS_trans_sf"/>
</dbReference>
<feature type="transmembrane region" description="Helical" evidence="2">
    <location>
        <begin position="161"/>
        <end position="182"/>
    </location>
</feature>
<dbReference type="GeneID" id="101861824"/>
<dbReference type="SUPFAM" id="SSF103473">
    <property type="entry name" value="MFS general substrate transporter"/>
    <property type="match status" value="1"/>
</dbReference>
<accession>A0ABM1VW17</accession>
<keyword evidence="2" id="KW-0472">Membrane</keyword>
<reference evidence="4" key="1">
    <citation type="submission" date="2025-08" db="UniProtKB">
        <authorList>
            <consortium name="RefSeq"/>
        </authorList>
    </citation>
    <scope>IDENTIFICATION</scope>
</reference>
<feature type="compositionally biased region" description="Polar residues" evidence="1">
    <location>
        <begin position="358"/>
        <end position="372"/>
    </location>
</feature>
<dbReference type="Gene3D" id="1.20.1250.20">
    <property type="entry name" value="MFS general substrate transporter like domains"/>
    <property type="match status" value="2"/>
</dbReference>
<dbReference type="PANTHER" id="PTHR11360:SF284">
    <property type="entry name" value="EG:103B4.3 PROTEIN-RELATED"/>
    <property type="match status" value="1"/>
</dbReference>
<dbReference type="RefSeq" id="XP_035826609.1">
    <property type="nucleotide sequence ID" value="XM_035970716.1"/>
</dbReference>
<protein>
    <submittedName>
        <fullName evidence="4">Uncharacterized protein LOC101861824</fullName>
    </submittedName>
</protein>
<feature type="transmembrane region" description="Helical" evidence="2">
    <location>
        <begin position="624"/>
        <end position="643"/>
    </location>
</feature>
<feature type="region of interest" description="Disordered" evidence="1">
    <location>
        <begin position="339"/>
        <end position="393"/>
    </location>
</feature>
<dbReference type="Proteomes" id="UP000694888">
    <property type="component" value="Unplaced"/>
</dbReference>
<feature type="transmembrane region" description="Helical" evidence="2">
    <location>
        <begin position="499"/>
        <end position="520"/>
    </location>
</feature>
<dbReference type="PANTHER" id="PTHR11360">
    <property type="entry name" value="MONOCARBOXYLATE TRANSPORTER"/>
    <property type="match status" value="1"/>
</dbReference>
<keyword evidence="2" id="KW-0812">Transmembrane</keyword>
<keyword evidence="3" id="KW-1185">Reference proteome</keyword>
<feature type="transmembrane region" description="Helical" evidence="2">
    <location>
        <begin position="591"/>
        <end position="612"/>
    </location>
</feature>
<feature type="transmembrane region" description="Helical" evidence="2">
    <location>
        <begin position="85"/>
        <end position="112"/>
    </location>
</feature>
<feature type="transmembrane region" description="Helical" evidence="2">
    <location>
        <begin position="475"/>
        <end position="493"/>
    </location>
</feature>